<proteinExistence type="predicted"/>
<feature type="transmembrane region" description="Helical" evidence="7">
    <location>
        <begin position="1200"/>
        <end position="1222"/>
    </location>
</feature>
<feature type="transmembrane region" description="Helical" evidence="7">
    <location>
        <begin position="1440"/>
        <end position="1464"/>
    </location>
</feature>
<feature type="compositionally biased region" description="Basic and acidic residues" evidence="6">
    <location>
        <begin position="954"/>
        <end position="976"/>
    </location>
</feature>
<keyword evidence="2" id="KW-0813">Transport</keyword>
<feature type="transmembrane region" description="Helical" evidence="7">
    <location>
        <begin position="1237"/>
        <end position="1257"/>
    </location>
</feature>
<dbReference type="EMBL" id="CAJHUC010000601">
    <property type="protein sequence ID" value="CAD7697094.1"/>
    <property type="molecule type" value="Genomic_DNA"/>
</dbReference>
<evidence type="ECO:0000256" key="4">
    <source>
        <dbReference type="ARBA" id="ARBA00022989"/>
    </source>
</evidence>
<evidence type="ECO:0000256" key="6">
    <source>
        <dbReference type="SAM" id="MobiDB-lite"/>
    </source>
</evidence>
<keyword evidence="3 7" id="KW-0812">Transmembrane</keyword>
<dbReference type="PANTHER" id="PTHR48041:SF2">
    <property type="entry name" value="ATP-DEPENDENT PERMEASE-RELATED"/>
    <property type="match status" value="1"/>
</dbReference>
<evidence type="ECO:0000259" key="9">
    <source>
        <dbReference type="PROSITE" id="PS50893"/>
    </source>
</evidence>
<gene>
    <name evidence="10" type="ORF">OSTQU699_LOCUS2455</name>
</gene>
<keyword evidence="5 7" id="KW-0472">Membrane</keyword>
<dbReference type="InterPro" id="IPR050352">
    <property type="entry name" value="ABCG_transporters"/>
</dbReference>
<evidence type="ECO:0000256" key="5">
    <source>
        <dbReference type="ARBA" id="ARBA00023136"/>
    </source>
</evidence>
<dbReference type="SUPFAM" id="SSF52540">
    <property type="entry name" value="P-loop containing nucleoside triphosphate hydrolases"/>
    <property type="match status" value="1"/>
</dbReference>
<dbReference type="InterPro" id="IPR027417">
    <property type="entry name" value="P-loop_NTPase"/>
</dbReference>
<evidence type="ECO:0000313" key="11">
    <source>
        <dbReference type="Proteomes" id="UP000708148"/>
    </source>
</evidence>
<feature type="transmembrane region" description="Helical" evidence="7">
    <location>
        <begin position="1322"/>
        <end position="1343"/>
    </location>
</feature>
<sequence>MHGHPGPERHMGAAHGLRFGRLRSWLRPAVALVVVMACVATASADAAAWDHDCGKSLGGTAPDGSLPQGDTPILSAPVRAILQARPGPVLPEDLAGLQQGQLPSLEGAPATSRAFVWERPECTMLLPVVGDESGTRVSGRVLDAPYQGDVEWTKPKGGQAAVAGKIELGFRDACPEGARQLSEFLNDGKFFSNTKKGVVTKSHMRGVVHGVEEDLRLELKNMRMWMYSNGPLQVANNQVGLAVTVGLREGSLVIHNGTENRSFDLTRIRATAVGNGQILEQDGEVRIQISDLPYRFDTAQLAEKKLRIRLILEFVTNITARVDLPLDAPAKPGATVAAPGANATALGNETAGGLPEQVFPDGPVVTLSEVVLTEAATVMAAPVFVLAVVGVCLTLVTFWHLPTVRACLTPLDKKTLRQVADTMDRGMTMGSMGGGRVPGVTDIGGGGRGMSWVAGAGRPSFGDMSMMDMDVGRSTMVGSGFSRGSLTFQRITCSVPVRRGSHCLGRAAGSAVKSKWAEFEKGEEVWRGKFQYKIILHPCSGVLKGGELTGVLGPAGSGKKAMLRILSGDQTDVDRDAVIQGSVFTQGTGFQQSKVTVGMVAGQIETLKSMTVAEAMVYTALLKSKPGTEITLIKQRILMAAEELQLTPLMSRFVSGKGLTGAERRRLMVACELQLDPDILLLEEPTTGLSGQDATNVAKALRQVSRFGRAVLMSLSQPSNDVLSALDNTMLLGRGYMVFNGPTREASRFFAHAGIRASPSTFPQQAMKALSKPEYLARLIQEAQKEDGPLQGVALMPALSFKVVNRNIRRRRNVKGAASGLSTRSPYMSLPNTTDGGVHGHGPGLASRVVSPGIAKSMLAGSSRQGLMAGHGQSSHVDEDRGISSTSSHSSPSEAAVQAFELNNGLSGAQLENSLESHWFSARQRCGPDRPETMGSSPSPSSSTPPPVRRTKSRFVEEKHANDLGELDNRPDEQRLRPSSIDSDGENPAPQRGVTLQSSVGGSFDDETLRVQVQCEVASDGRSSADLLKMAVPEASAPGGEVARTGTLLDVNGIPAATAPSGACDDIEDSAKTPWKPLRKSPGRGSSLKPGEGLQPSSPLRFNHSSLRRPPINPRGSLCQRRVVVTDQAPPKGDKAGGEEPGSATAVHRSDTAMPMLEDRKGSGSMRSDRYLKDAPVRQSVSLESALLFWRGMNHMYRRLTMLTAHGLAALGFGALLGLVFFDLDSVDTDELRSHSTALMMTMVALSISGVASACGVSAERALAVHEVRTRHYHTMVYVLVHSVLSFLILRFIPVCLFSGVFLSMSELDTWSTLSWMTSMRIVLFVGGLTTFWGTIAGMANLVLSMKATGGFKTLALIAVVLYGPLVSGFLIPKDKIPWPVGYIHYASPFSVTFEALMISEFSGINIDTSRQITAEASEGTLPSLEEDSFHSMGLDEDNIVIDSVLGVVFYAIIVILAVVGVWVKSKRPHALSFWRGCCW</sequence>
<organism evidence="10 11">
    <name type="scientific">Ostreobium quekettii</name>
    <dbReference type="NCBI Taxonomy" id="121088"/>
    <lineage>
        <taxon>Eukaryota</taxon>
        <taxon>Viridiplantae</taxon>
        <taxon>Chlorophyta</taxon>
        <taxon>core chlorophytes</taxon>
        <taxon>Ulvophyceae</taxon>
        <taxon>TCBD clade</taxon>
        <taxon>Bryopsidales</taxon>
        <taxon>Ostreobineae</taxon>
        <taxon>Ostreobiaceae</taxon>
        <taxon>Ostreobium</taxon>
    </lineage>
</organism>
<keyword evidence="4 7" id="KW-1133">Transmembrane helix</keyword>
<dbReference type="OrthoDB" id="66620at2759"/>
<dbReference type="InterPro" id="IPR003439">
    <property type="entry name" value="ABC_transporter-like_ATP-bd"/>
</dbReference>
<dbReference type="GO" id="GO:0005524">
    <property type="term" value="F:ATP binding"/>
    <property type="evidence" value="ECO:0007669"/>
    <property type="project" value="InterPro"/>
</dbReference>
<dbReference type="GO" id="GO:0140359">
    <property type="term" value="F:ABC-type transporter activity"/>
    <property type="evidence" value="ECO:0007669"/>
    <property type="project" value="InterPro"/>
</dbReference>
<dbReference type="PROSITE" id="PS50893">
    <property type="entry name" value="ABC_TRANSPORTER_2"/>
    <property type="match status" value="1"/>
</dbReference>
<keyword evidence="11" id="KW-1185">Reference proteome</keyword>
<feature type="transmembrane region" description="Helical" evidence="7">
    <location>
        <begin position="1355"/>
        <end position="1372"/>
    </location>
</feature>
<name>A0A8S1ISZ9_9CHLO</name>
<evidence type="ECO:0000313" key="10">
    <source>
        <dbReference type="EMBL" id="CAD7697094.1"/>
    </source>
</evidence>
<feature type="compositionally biased region" description="Polar residues" evidence="6">
    <location>
        <begin position="1095"/>
        <end position="1105"/>
    </location>
</feature>
<reference evidence="10" key="1">
    <citation type="submission" date="2020-12" db="EMBL/GenBank/DDBJ databases">
        <authorList>
            <person name="Iha C."/>
        </authorList>
    </citation>
    <scope>NUCLEOTIDE SEQUENCE</scope>
</reference>
<feature type="region of interest" description="Disordered" evidence="6">
    <location>
        <begin position="924"/>
        <end position="1002"/>
    </location>
</feature>
<accession>A0A8S1ISZ9</accession>
<feature type="domain" description="ABC transporter" evidence="9">
    <location>
        <begin position="520"/>
        <end position="759"/>
    </location>
</feature>
<feature type="region of interest" description="Disordered" evidence="6">
    <location>
        <begin position="815"/>
        <end position="849"/>
    </location>
</feature>
<feature type="transmembrane region" description="Helical" evidence="7">
    <location>
        <begin position="1277"/>
        <end position="1302"/>
    </location>
</feature>
<dbReference type="GO" id="GO:0016887">
    <property type="term" value="F:ATP hydrolysis activity"/>
    <property type="evidence" value="ECO:0007669"/>
    <property type="project" value="InterPro"/>
</dbReference>
<comment type="caution">
    <text evidence="10">The sequence shown here is derived from an EMBL/GenBank/DDBJ whole genome shotgun (WGS) entry which is preliminary data.</text>
</comment>
<protein>
    <recommendedName>
        <fullName evidence="9">ABC transporter domain-containing protein</fullName>
    </recommendedName>
</protein>
<evidence type="ECO:0000256" key="2">
    <source>
        <dbReference type="ARBA" id="ARBA00022448"/>
    </source>
</evidence>
<feature type="transmembrane region" description="Helical" evidence="7">
    <location>
        <begin position="379"/>
        <end position="401"/>
    </location>
</feature>
<feature type="region of interest" description="Disordered" evidence="6">
    <location>
        <begin position="1058"/>
        <end position="1167"/>
    </location>
</feature>
<dbReference type="Proteomes" id="UP000708148">
    <property type="component" value="Unassembled WGS sequence"/>
</dbReference>
<feature type="compositionally biased region" description="Basic and acidic residues" evidence="6">
    <location>
        <begin position="1157"/>
        <end position="1167"/>
    </location>
</feature>
<dbReference type="Pfam" id="PF00005">
    <property type="entry name" value="ABC_tran"/>
    <property type="match status" value="1"/>
</dbReference>
<dbReference type="Gene3D" id="3.40.50.300">
    <property type="entry name" value="P-loop containing nucleotide triphosphate hydrolases"/>
    <property type="match status" value="1"/>
</dbReference>
<dbReference type="GO" id="GO:0016020">
    <property type="term" value="C:membrane"/>
    <property type="evidence" value="ECO:0007669"/>
    <property type="project" value="UniProtKB-SubCell"/>
</dbReference>
<dbReference type="PANTHER" id="PTHR48041">
    <property type="entry name" value="ABC TRANSPORTER G FAMILY MEMBER 28"/>
    <property type="match status" value="1"/>
</dbReference>
<evidence type="ECO:0000256" key="7">
    <source>
        <dbReference type="SAM" id="Phobius"/>
    </source>
</evidence>
<evidence type="ECO:0000256" key="8">
    <source>
        <dbReference type="SAM" id="SignalP"/>
    </source>
</evidence>
<evidence type="ECO:0000256" key="3">
    <source>
        <dbReference type="ARBA" id="ARBA00022692"/>
    </source>
</evidence>
<feature type="compositionally biased region" description="Polar residues" evidence="6">
    <location>
        <begin position="820"/>
        <end position="835"/>
    </location>
</feature>
<feature type="compositionally biased region" description="Low complexity" evidence="6">
    <location>
        <begin position="884"/>
        <end position="893"/>
    </location>
</feature>
<keyword evidence="8" id="KW-0732">Signal</keyword>
<feature type="chain" id="PRO_5035915826" description="ABC transporter domain-containing protein" evidence="8">
    <location>
        <begin position="45"/>
        <end position="1480"/>
    </location>
</feature>
<comment type="subcellular location">
    <subcellularLocation>
        <location evidence="1">Membrane</location>
        <topology evidence="1">Multi-pass membrane protein</topology>
    </subcellularLocation>
</comment>
<feature type="signal peptide" evidence="8">
    <location>
        <begin position="1"/>
        <end position="44"/>
    </location>
</feature>
<dbReference type="InterPro" id="IPR013525">
    <property type="entry name" value="ABC2_TM"/>
</dbReference>
<dbReference type="Pfam" id="PF01061">
    <property type="entry name" value="ABC2_membrane"/>
    <property type="match status" value="1"/>
</dbReference>
<feature type="region of interest" description="Disordered" evidence="6">
    <location>
        <begin position="863"/>
        <end position="895"/>
    </location>
</feature>
<evidence type="ECO:0000256" key="1">
    <source>
        <dbReference type="ARBA" id="ARBA00004141"/>
    </source>
</evidence>